<name>A0ABS1J3N2_9FIRM</name>
<sequence length="433" mass="49779">MSKYLHLSLGMRSDIEVMLAKKLSFNSIAQALGKDSTTISKEIRKNIIIEQKGGYGRSFNDCIKAAEKTCTKKHTCGRCLSKSRNCMSCGKCIPLCDEYVKRICPLLLKPPYVCNGCQDRNKCRLEKRFYRAKEADNRYRKTLSVSRTGVNITVEEIKHLDGIVSPLLLKGQSIRHIFNNHSDEIMISDKTLYSYVNNSLFTARNIDMPRTVRMSPRKNKSKTLKVDKGCRNGRTYKDFVKYINEHPDSIICEGDSVEGKKGGKVLLTLFFVQQNLQLAFLRDYNDARSVTHIFEKLYIELRSDIFGKIFYVLLLDNGSEFSNPEALEYDMQGNRRLRVFYCNPASPYQKGGCENNHEMIRRIIPKGVDFSNYTQEDINLMMSHINSYSRAKFGNRSPYDVFAFQYGKKILKSLGIQKISPDEITLTPKLLKR</sequence>
<dbReference type="InterPro" id="IPR051917">
    <property type="entry name" value="Transposase-Integrase"/>
</dbReference>
<feature type="domain" description="Integrase catalytic" evidence="2">
    <location>
        <begin position="243"/>
        <end position="406"/>
    </location>
</feature>
<dbReference type="PANTHER" id="PTHR10948:SF23">
    <property type="entry name" value="TRANSPOSASE INSI FOR INSERTION SEQUENCE ELEMENT IS30A-RELATED"/>
    <property type="match status" value="1"/>
</dbReference>
<keyword evidence="4" id="KW-1185">Reference proteome</keyword>
<evidence type="ECO:0000259" key="2">
    <source>
        <dbReference type="PROSITE" id="PS50994"/>
    </source>
</evidence>
<dbReference type="NCBIfam" id="NF033563">
    <property type="entry name" value="transpos_IS30"/>
    <property type="match status" value="1"/>
</dbReference>
<dbReference type="PANTHER" id="PTHR10948">
    <property type="entry name" value="TRANSPOSASE"/>
    <property type="match status" value="1"/>
</dbReference>
<dbReference type="InterPro" id="IPR053392">
    <property type="entry name" value="Transposase_IS30-like"/>
</dbReference>
<keyword evidence="1" id="KW-0233">DNA recombination</keyword>
<dbReference type="RefSeq" id="WP_208430155.1">
    <property type="nucleotide sequence ID" value="NZ_JAEPRJ010000001.1"/>
</dbReference>
<evidence type="ECO:0000256" key="1">
    <source>
        <dbReference type="ARBA" id="ARBA00023172"/>
    </source>
</evidence>
<evidence type="ECO:0000313" key="4">
    <source>
        <dbReference type="Proteomes" id="UP000604730"/>
    </source>
</evidence>
<comment type="caution">
    <text evidence="3">The sequence shown here is derived from an EMBL/GenBank/DDBJ whole genome shotgun (WGS) entry which is preliminary data.</text>
</comment>
<dbReference type="Proteomes" id="UP000604730">
    <property type="component" value="Unassembled WGS sequence"/>
</dbReference>
<dbReference type="SUPFAM" id="SSF53098">
    <property type="entry name" value="Ribonuclease H-like"/>
    <property type="match status" value="1"/>
</dbReference>
<dbReference type="InterPro" id="IPR012337">
    <property type="entry name" value="RNaseH-like_sf"/>
</dbReference>
<dbReference type="InterPro" id="IPR025246">
    <property type="entry name" value="IS30-like_HTH"/>
</dbReference>
<reference evidence="3 4" key="1">
    <citation type="submission" date="2021-01" db="EMBL/GenBank/DDBJ databases">
        <title>Isolation and description of Catonella massiliensis sp. nov., a novel Catonella species, isolated from a stable periodontitis subject.</title>
        <authorList>
            <person name="Antezack A."/>
            <person name="Boxberger M."/>
            <person name="La Scola B."/>
            <person name="Monnet-Corti V."/>
        </authorList>
    </citation>
    <scope>NUCLEOTIDE SEQUENCE [LARGE SCALE GENOMIC DNA]</scope>
    <source>
        <strain evidence="3 4">Marseille-Q4567</strain>
    </source>
</reference>
<proteinExistence type="predicted"/>
<dbReference type="Pfam" id="PF13936">
    <property type="entry name" value="HTH_38"/>
    <property type="match status" value="1"/>
</dbReference>
<evidence type="ECO:0000313" key="3">
    <source>
        <dbReference type="EMBL" id="MBK5898756.1"/>
    </source>
</evidence>
<dbReference type="InterPro" id="IPR001584">
    <property type="entry name" value="Integrase_cat-core"/>
</dbReference>
<dbReference type="Gene3D" id="3.30.420.10">
    <property type="entry name" value="Ribonuclease H-like superfamily/Ribonuclease H"/>
    <property type="match status" value="1"/>
</dbReference>
<dbReference type="InterPro" id="IPR036397">
    <property type="entry name" value="RNaseH_sf"/>
</dbReference>
<dbReference type="EMBL" id="JAEPRJ010000001">
    <property type="protein sequence ID" value="MBK5898756.1"/>
    <property type="molecule type" value="Genomic_DNA"/>
</dbReference>
<gene>
    <name evidence="3" type="ORF">JJN12_13395</name>
</gene>
<protein>
    <submittedName>
        <fullName evidence="3">IS30 family transposase</fullName>
    </submittedName>
</protein>
<accession>A0ABS1J3N2</accession>
<organism evidence="3 4">
    <name type="scientific">Catonella massiliensis</name>
    <dbReference type="NCBI Taxonomy" id="2799636"/>
    <lineage>
        <taxon>Bacteria</taxon>
        <taxon>Bacillati</taxon>
        <taxon>Bacillota</taxon>
        <taxon>Clostridia</taxon>
        <taxon>Lachnospirales</taxon>
        <taxon>Lachnospiraceae</taxon>
        <taxon>Catonella</taxon>
    </lineage>
</organism>
<dbReference type="PROSITE" id="PS50994">
    <property type="entry name" value="INTEGRASE"/>
    <property type="match status" value="1"/>
</dbReference>